<proteinExistence type="predicted"/>
<dbReference type="Proteomes" id="UP000826300">
    <property type="component" value="Chromosome"/>
</dbReference>
<dbReference type="EMBL" id="CP069370">
    <property type="protein sequence ID" value="QYZ68172.1"/>
    <property type="molecule type" value="Genomic_DNA"/>
</dbReference>
<evidence type="ECO:0000256" key="1">
    <source>
        <dbReference type="SAM" id="Phobius"/>
    </source>
</evidence>
<organism evidence="2 3">
    <name type="scientific">Neotabrizicola shimadae</name>
    <dbReference type="NCBI Taxonomy" id="2807096"/>
    <lineage>
        <taxon>Bacteria</taxon>
        <taxon>Pseudomonadati</taxon>
        <taxon>Pseudomonadota</taxon>
        <taxon>Alphaproteobacteria</taxon>
        <taxon>Rhodobacterales</taxon>
        <taxon>Paracoccaceae</taxon>
        <taxon>Neotabrizicola</taxon>
    </lineage>
</organism>
<dbReference type="Pfam" id="PF07330">
    <property type="entry name" value="DUF1467"/>
    <property type="match status" value="1"/>
</dbReference>
<keyword evidence="1" id="KW-1133">Transmembrane helix</keyword>
<dbReference type="AlphaFoldDB" id="A0A8G1EAB9"/>
<keyword evidence="3" id="KW-1185">Reference proteome</keyword>
<evidence type="ECO:0000313" key="3">
    <source>
        <dbReference type="Proteomes" id="UP000826300"/>
    </source>
</evidence>
<reference evidence="2" key="1">
    <citation type="submission" date="2021-02" db="EMBL/GenBank/DDBJ databases">
        <title>Rhodobacter shimadae sp. nov., an aerobic anoxygenic phototrophic bacterium isolated from a hot spring.</title>
        <authorList>
            <person name="Muramatsu S."/>
            <person name="Haruta S."/>
            <person name="Hirose S."/>
            <person name="Hanada S."/>
        </authorList>
    </citation>
    <scope>NUCLEOTIDE SEQUENCE</scope>
    <source>
        <strain evidence="2">N10</strain>
    </source>
</reference>
<dbReference type="KEGG" id="nsm:JO391_10190"/>
<feature type="transmembrane region" description="Helical" evidence="1">
    <location>
        <begin position="6"/>
        <end position="24"/>
    </location>
</feature>
<feature type="transmembrane region" description="Helical" evidence="1">
    <location>
        <begin position="55"/>
        <end position="76"/>
    </location>
</feature>
<gene>
    <name evidence="2" type="ORF">JO391_10190</name>
</gene>
<name>A0A8G1EAB9_9RHOB</name>
<sequence length="96" mass="10406">MTITAAIVLFAVIWWMTFFIVLPLRFTSQRDAGVIVPGTPASAPADFQVARKAKITTAVAVGLWIVFAAIITSGLISVEDFDINGVIQENRDALKQ</sequence>
<dbReference type="RefSeq" id="WP_220660395.1">
    <property type="nucleotide sequence ID" value="NZ_CP069370.1"/>
</dbReference>
<accession>A0A8G1EAB9</accession>
<dbReference type="InterPro" id="IPR009935">
    <property type="entry name" value="DUF1467"/>
</dbReference>
<protein>
    <submittedName>
        <fullName evidence="2">DUF1467 family protein</fullName>
    </submittedName>
</protein>
<keyword evidence="1" id="KW-0812">Transmembrane</keyword>
<evidence type="ECO:0000313" key="2">
    <source>
        <dbReference type="EMBL" id="QYZ68172.1"/>
    </source>
</evidence>
<keyword evidence="1" id="KW-0472">Membrane</keyword>